<feature type="domain" description="ATP-grasp" evidence="5">
    <location>
        <begin position="87"/>
        <end position="297"/>
    </location>
</feature>
<evidence type="ECO:0000313" key="7">
    <source>
        <dbReference type="Proteomes" id="UP000219215"/>
    </source>
</evidence>
<keyword evidence="2 4" id="KW-0547">Nucleotide-binding</keyword>
<evidence type="ECO:0000256" key="4">
    <source>
        <dbReference type="PROSITE-ProRule" id="PRU00409"/>
    </source>
</evidence>
<proteinExistence type="predicted"/>
<dbReference type="PANTHER" id="PTHR43585:SF2">
    <property type="entry name" value="ATP-GRASP ENZYME FSQD"/>
    <property type="match status" value="1"/>
</dbReference>
<organism evidence="6 7">
    <name type="scientific">Pseudodesulfovibrio profundus</name>
    <dbReference type="NCBI Taxonomy" id="57320"/>
    <lineage>
        <taxon>Bacteria</taxon>
        <taxon>Pseudomonadati</taxon>
        <taxon>Thermodesulfobacteriota</taxon>
        <taxon>Desulfovibrionia</taxon>
        <taxon>Desulfovibrionales</taxon>
        <taxon>Desulfovibrionaceae</taxon>
    </lineage>
</organism>
<protein>
    <recommendedName>
        <fullName evidence="5">ATP-grasp domain-containing protein</fullName>
    </recommendedName>
</protein>
<sequence length="387" mass="44547">MFLLDAPYVSDLMLKTVERLKQPVLDIPGARKFTEGRDIELVDNIEFAARLAVGQRVLSNSENALAHIFDCGCYDELVKQIDICKDKALFRETVTDLHPEYAFKRVRPEDMDTIDISDMPVPFVVKPARGFFSLGVHVVNDHAQWPEVVQTIRDEREKMNAEYPEAVVNAGEFLIEEGIEGDEYAIDVYYDENGEPVITNILFHHFVSDDDISDRLYYTSTRIIRNWLEPFTEYTAQLVKVCGFRNFPMHLEVRVDEQGHIQPIEANPLRFAGWCVADITIHAWGFNPYEYFFENKRPDWSTLLAEHKGEVTVMVIGDVPPGMDKSSIASVDYDGFQSMFSNVLELRKIDYSEYPVFGFAFARMDQDSLQELKQTLTTDFARFLTTK</sequence>
<dbReference type="KEGG" id="pprf:DPRO_1779"/>
<evidence type="ECO:0000256" key="2">
    <source>
        <dbReference type="ARBA" id="ARBA00022741"/>
    </source>
</evidence>
<accession>A0A2C8F8B9</accession>
<dbReference type="Proteomes" id="UP000219215">
    <property type="component" value="Chromosome DPRO"/>
</dbReference>
<keyword evidence="3 4" id="KW-0067">ATP-binding</keyword>
<dbReference type="GO" id="GO:0046872">
    <property type="term" value="F:metal ion binding"/>
    <property type="evidence" value="ECO:0007669"/>
    <property type="project" value="InterPro"/>
</dbReference>
<dbReference type="EMBL" id="LT907975">
    <property type="protein sequence ID" value="SOB58679.1"/>
    <property type="molecule type" value="Genomic_DNA"/>
</dbReference>
<dbReference type="SUPFAM" id="SSF56059">
    <property type="entry name" value="Glutathione synthetase ATP-binding domain-like"/>
    <property type="match status" value="1"/>
</dbReference>
<keyword evidence="7" id="KW-1185">Reference proteome</keyword>
<dbReference type="PROSITE" id="PS50975">
    <property type="entry name" value="ATP_GRASP"/>
    <property type="match status" value="1"/>
</dbReference>
<gene>
    <name evidence="6" type="ORF">DPRO_1779</name>
</gene>
<evidence type="ECO:0000256" key="3">
    <source>
        <dbReference type="ARBA" id="ARBA00022840"/>
    </source>
</evidence>
<dbReference type="InterPro" id="IPR011761">
    <property type="entry name" value="ATP-grasp"/>
</dbReference>
<evidence type="ECO:0000259" key="5">
    <source>
        <dbReference type="PROSITE" id="PS50975"/>
    </source>
</evidence>
<name>A0A2C8F8B9_9BACT</name>
<evidence type="ECO:0000256" key="1">
    <source>
        <dbReference type="ARBA" id="ARBA00022598"/>
    </source>
</evidence>
<dbReference type="OrthoDB" id="6964321at2"/>
<dbReference type="Pfam" id="PF13535">
    <property type="entry name" value="ATP-grasp_4"/>
    <property type="match status" value="1"/>
</dbReference>
<dbReference type="PANTHER" id="PTHR43585">
    <property type="entry name" value="FUMIPYRROLE BIOSYNTHESIS PROTEIN C"/>
    <property type="match status" value="1"/>
</dbReference>
<dbReference type="Gene3D" id="3.30.470.20">
    <property type="entry name" value="ATP-grasp fold, B domain"/>
    <property type="match status" value="1"/>
</dbReference>
<dbReference type="GO" id="GO:0005524">
    <property type="term" value="F:ATP binding"/>
    <property type="evidence" value="ECO:0007669"/>
    <property type="project" value="UniProtKB-UniRule"/>
</dbReference>
<dbReference type="InterPro" id="IPR052032">
    <property type="entry name" value="ATP-dep_AA_Ligase"/>
</dbReference>
<dbReference type="RefSeq" id="WP_097011695.1">
    <property type="nucleotide sequence ID" value="NZ_LT907975.1"/>
</dbReference>
<dbReference type="GO" id="GO:0016874">
    <property type="term" value="F:ligase activity"/>
    <property type="evidence" value="ECO:0007669"/>
    <property type="project" value="UniProtKB-KW"/>
</dbReference>
<reference evidence="7" key="1">
    <citation type="submission" date="2017-09" db="EMBL/GenBank/DDBJ databases">
        <authorList>
            <person name="Regsiter A."/>
            <person name="William W."/>
        </authorList>
    </citation>
    <scope>NUCLEOTIDE SEQUENCE [LARGE SCALE GENOMIC DNA]</scope>
    <source>
        <strain evidence="7">500-1</strain>
    </source>
</reference>
<dbReference type="AlphaFoldDB" id="A0A2C8F8B9"/>
<evidence type="ECO:0000313" key="6">
    <source>
        <dbReference type="EMBL" id="SOB58679.1"/>
    </source>
</evidence>
<keyword evidence="1" id="KW-0436">Ligase</keyword>